<dbReference type="Gene3D" id="3.30.420.10">
    <property type="entry name" value="Ribonuclease H-like superfamily/Ribonuclease H"/>
    <property type="match status" value="1"/>
</dbReference>
<keyword evidence="2" id="KW-1185">Reference proteome</keyword>
<dbReference type="AlphaFoldDB" id="A0ABD1BVP2"/>
<dbReference type="InterPro" id="IPR036397">
    <property type="entry name" value="RNaseH_sf"/>
</dbReference>
<reference evidence="1 2" key="1">
    <citation type="submission" date="2024-04" db="EMBL/GenBank/DDBJ databases">
        <title>Genome assembly C_amara_ONT_v2.</title>
        <authorList>
            <person name="Yant L."/>
            <person name="Moore C."/>
            <person name="Slenker M."/>
        </authorList>
    </citation>
    <scope>NUCLEOTIDE SEQUENCE [LARGE SCALE GENOMIC DNA]</scope>
    <source>
        <tissue evidence="1">Leaf</tissue>
    </source>
</reference>
<dbReference type="EMBL" id="JBANAX010000131">
    <property type="protein sequence ID" value="KAL1221276.1"/>
    <property type="molecule type" value="Genomic_DNA"/>
</dbReference>
<organism evidence="1 2">
    <name type="scientific">Cardamine amara subsp. amara</name>
    <dbReference type="NCBI Taxonomy" id="228776"/>
    <lineage>
        <taxon>Eukaryota</taxon>
        <taxon>Viridiplantae</taxon>
        <taxon>Streptophyta</taxon>
        <taxon>Embryophyta</taxon>
        <taxon>Tracheophyta</taxon>
        <taxon>Spermatophyta</taxon>
        <taxon>Magnoliopsida</taxon>
        <taxon>eudicotyledons</taxon>
        <taxon>Gunneridae</taxon>
        <taxon>Pentapetalae</taxon>
        <taxon>rosids</taxon>
        <taxon>malvids</taxon>
        <taxon>Brassicales</taxon>
        <taxon>Brassicaceae</taxon>
        <taxon>Cardamineae</taxon>
        <taxon>Cardamine</taxon>
    </lineage>
</organism>
<dbReference type="PANTHER" id="PTHR48475:SF2">
    <property type="entry name" value="RIBONUCLEASE H"/>
    <property type="match status" value="1"/>
</dbReference>
<gene>
    <name evidence="1" type="ORF">V5N11_032723</name>
</gene>
<comment type="caution">
    <text evidence="1">The sequence shown here is derived from an EMBL/GenBank/DDBJ whole genome shotgun (WGS) entry which is preliminary data.</text>
</comment>
<dbReference type="PANTHER" id="PTHR48475">
    <property type="entry name" value="RIBONUCLEASE H"/>
    <property type="match status" value="1"/>
</dbReference>
<evidence type="ECO:0000313" key="2">
    <source>
        <dbReference type="Proteomes" id="UP001558713"/>
    </source>
</evidence>
<accession>A0ABD1BVP2</accession>
<protein>
    <submittedName>
        <fullName evidence="1">Uncharacterized protein</fullName>
    </submittedName>
</protein>
<proteinExistence type="predicted"/>
<evidence type="ECO:0000313" key="1">
    <source>
        <dbReference type="EMBL" id="KAL1221276.1"/>
    </source>
</evidence>
<sequence>MAPAEISVPTIHKTMMTQYLELNDSVMTDHNPNKRIIDGLKKRLEEKNGLWVDKLDGVLWSHRTMPRKSTNKTPFSLSHSMEAMALAEISVPTIHKTMMTQTSELNDSLMTDHVDQLEDERNQALLRIQNYQL</sequence>
<name>A0ABD1BVP2_CARAN</name>
<dbReference type="Proteomes" id="UP001558713">
    <property type="component" value="Unassembled WGS sequence"/>
</dbReference>